<feature type="signal peptide" evidence="1">
    <location>
        <begin position="1"/>
        <end position="28"/>
    </location>
</feature>
<name>A0AAE0J1K7_9PEZI</name>
<comment type="caution">
    <text evidence="3">The sequence shown here is derived from an EMBL/GenBank/DDBJ whole genome shotgun (WGS) entry which is preliminary data.</text>
</comment>
<reference evidence="3" key="2">
    <citation type="submission" date="2023-06" db="EMBL/GenBank/DDBJ databases">
        <authorList>
            <consortium name="Lawrence Berkeley National Laboratory"/>
            <person name="Haridas S."/>
            <person name="Hensen N."/>
            <person name="Bonometti L."/>
            <person name="Westerberg I."/>
            <person name="Brannstrom I.O."/>
            <person name="Guillou S."/>
            <person name="Cros-Aarteil S."/>
            <person name="Calhoun S."/>
            <person name="Kuo A."/>
            <person name="Mondo S."/>
            <person name="Pangilinan J."/>
            <person name="Riley R."/>
            <person name="Labutti K."/>
            <person name="Andreopoulos B."/>
            <person name="Lipzen A."/>
            <person name="Chen C."/>
            <person name="Yanf M."/>
            <person name="Daum C."/>
            <person name="Ng V."/>
            <person name="Clum A."/>
            <person name="Steindorff A."/>
            <person name="Ohm R."/>
            <person name="Martin F."/>
            <person name="Silar P."/>
            <person name="Natvig D."/>
            <person name="Lalanne C."/>
            <person name="Gautier V."/>
            <person name="Ament-Velasquez S.L."/>
            <person name="Kruys A."/>
            <person name="Hutchinson M.I."/>
            <person name="Powell A.J."/>
            <person name="Barry K."/>
            <person name="Miller A.N."/>
            <person name="Grigoriev I.V."/>
            <person name="Debuchy R."/>
            <person name="Gladieux P."/>
            <person name="Thoren M.H."/>
            <person name="Johannesson H."/>
        </authorList>
    </citation>
    <scope>NUCLEOTIDE SEQUENCE</scope>
    <source>
        <strain evidence="3">CBS 560.94</strain>
    </source>
</reference>
<dbReference type="Pfam" id="PF01425">
    <property type="entry name" value="Amidase"/>
    <property type="match status" value="1"/>
</dbReference>
<evidence type="ECO:0000256" key="1">
    <source>
        <dbReference type="SAM" id="SignalP"/>
    </source>
</evidence>
<dbReference type="AlphaFoldDB" id="A0AAE0J1K7"/>
<gene>
    <name evidence="3" type="ORF">B0H65DRAFT_335668</name>
</gene>
<feature type="chain" id="PRO_5042154528" evidence="1">
    <location>
        <begin position="29"/>
        <end position="600"/>
    </location>
</feature>
<feature type="domain" description="Amidase" evidence="2">
    <location>
        <begin position="77"/>
        <end position="540"/>
    </location>
</feature>
<dbReference type="RefSeq" id="XP_062677038.1">
    <property type="nucleotide sequence ID" value="XM_062823564.1"/>
</dbReference>
<dbReference type="PANTHER" id="PTHR42678">
    <property type="entry name" value="AMIDASE"/>
    <property type="match status" value="1"/>
</dbReference>
<dbReference type="PANTHER" id="PTHR42678:SF5">
    <property type="entry name" value="GLUTAMYL-TRNA(GLN) AMIDOTRANSFERASE SUBUNIT A"/>
    <property type="match status" value="1"/>
</dbReference>
<reference evidence="3" key="1">
    <citation type="journal article" date="2023" name="Mol. Phylogenet. Evol.">
        <title>Genome-scale phylogeny and comparative genomics of the fungal order Sordariales.</title>
        <authorList>
            <person name="Hensen N."/>
            <person name="Bonometti L."/>
            <person name="Westerberg I."/>
            <person name="Brannstrom I.O."/>
            <person name="Guillou S."/>
            <person name="Cros-Aarteil S."/>
            <person name="Calhoun S."/>
            <person name="Haridas S."/>
            <person name="Kuo A."/>
            <person name="Mondo S."/>
            <person name="Pangilinan J."/>
            <person name="Riley R."/>
            <person name="LaButti K."/>
            <person name="Andreopoulos B."/>
            <person name="Lipzen A."/>
            <person name="Chen C."/>
            <person name="Yan M."/>
            <person name="Daum C."/>
            <person name="Ng V."/>
            <person name="Clum A."/>
            <person name="Steindorff A."/>
            <person name="Ohm R.A."/>
            <person name="Martin F."/>
            <person name="Silar P."/>
            <person name="Natvig D.O."/>
            <person name="Lalanne C."/>
            <person name="Gautier V."/>
            <person name="Ament-Velasquez S.L."/>
            <person name="Kruys A."/>
            <person name="Hutchinson M.I."/>
            <person name="Powell A.J."/>
            <person name="Barry K."/>
            <person name="Miller A.N."/>
            <person name="Grigoriev I.V."/>
            <person name="Debuchy R."/>
            <person name="Gladieux P."/>
            <person name="Hiltunen Thoren M."/>
            <person name="Johannesson H."/>
        </authorList>
    </citation>
    <scope>NUCLEOTIDE SEQUENCE</scope>
    <source>
        <strain evidence="3">CBS 560.94</strain>
    </source>
</reference>
<evidence type="ECO:0000259" key="2">
    <source>
        <dbReference type="Pfam" id="PF01425"/>
    </source>
</evidence>
<dbReference type="Gene3D" id="3.90.1300.10">
    <property type="entry name" value="Amidase signature (AS) domain"/>
    <property type="match status" value="1"/>
</dbReference>
<dbReference type="SUPFAM" id="SSF75304">
    <property type="entry name" value="Amidase signature (AS) enzymes"/>
    <property type="match status" value="1"/>
</dbReference>
<dbReference type="Proteomes" id="UP001278500">
    <property type="component" value="Unassembled WGS sequence"/>
</dbReference>
<keyword evidence="4" id="KW-1185">Reference proteome</keyword>
<keyword evidence="1" id="KW-0732">Signal</keyword>
<proteinExistence type="predicted"/>
<sequence>MLSSLNNPTALLGKAALLSLLSTTTTSAFNPQLPTVPGTTLNQQAPLDLNPPFDIREATVSSIHNALFTGLTTCHALISSYLARIEAFNPSLHAILSLNPHALDLASAIDLQLASGNSSANKPLLCIPVLLKDNFDTSDLPTTAGSLALANNTPSKDAPTVKALKQAGAIILGKTNLHEFALEGISVSSLGGQTINPYDSTRTPGGSSGGTGAAIAANLAVLGTGTDTVNSLRSPASANCLWSWRPTRGLVTREGVVPVGWTQDAVGGMARGVGDLGVLMTVMSMAGSDEGNGDNTTVLVPPEVKGRDYSQALYGGLGKLEGLRLGVLDGFFNHTAGEETDPVNEVMEKVLSRLEAAGVELVNITEPVYDAVTIAAKLDVQTCEFREGLDAYLEKTTYAGHGNGTTGPRSFSDIYTLGKKQFLVLPSQYDYIRNAFNRSTSSPEYFVRQHGIQQLKTTLAQTFSTNNNLDAIIYPEQKNLVVKIGSPSQSGRNGILAALTGSPVITVPVGFSEVMETTAPLGVPIGMEILGRPWTEDLLLGIAKHVGEALGPPVRRMPVGGGGLDKVVEVKGGGGGYEKEVPVVKPDGGNIPEVYPLGVY</sequence>
<dbReference type="EMBL" id="JAUEPP010000009">
    <property type="protein sequence ID" value="KAK3334872.1"/>
    <property type="molecule type" value="Genomic_DNA"/>
</dbReference>
<dbReference type="InterPro" id="IPR023631">
    <property type="entry name" value="Amidase_dom"/>
</dbReference>
<protein>
    <submittedName>
        <fullName evidence="3">Amidase signature domain-containing protein</fullName>
    </submittedName>
</protein>
<organism evidence="3 4">
    <name type="scientific">Neurospora tetraspora</name>
    <dbReference type="NCBI Taxonomy" id="94610"/>
    <lineage>
        <taxon>Eukaryota</taxon>
        <taxon>Fungi</taxon>
        <taxon>Dikarya</taxon>
        <taxon>Ascomycota</taxon>
        <taxon>Pezizomycotina</taxon>
        <taxon>Sordariomycetes</taxon>
        <taxon>Sordariomycetidae</taxon>
        <taxon>Sordariales</taxon>
        <taxon>Sordariaceae</taxon>
        <taxon>Neurospora</taxon>
    </lineage>
</organism>
<dbReference type="InterPro" id="IPR036928">
    <property type="entry name" value="AS_sf"/>
</dbReference>
<evidence type="ECO:0000313" key="4">
    <source>
        <dbReference type="Proteomes" id="UP001278500"/>
    </source>
</evidence>
<evidence type="ECO:0000313" key="3">
    <source>
        <dbReference type="EMBL" id="KAK3334872.1"/>
    </source>
</evidence>
<accession>A0AAE0J1K7</accession>
<dbReference type="GeneID" id="87860718"/>